<proteinExistence type="predicted"/>
<name>A0ABW1YHZ8_9DEIO</name>
<reference evidence="2" key="1">
    <citation type="journal article" date="2019" name="Int. J. Syst. Evol. Microbiol.">
        <title>The Global Catalogue of Microorganisms (GCM) 10K type strain sequencing project: providing services to taxonomists for standard genome sequencing and annotation.</title>
        <authorList>
            <consortium name="The Broad Institute Genomics Platform"/>
            <consortium name="The Broad Institute Genome Sequencing Center for Infectious Disease"/>
            <person name="Wu L."/>
            <person name="Ma J."/>
        </authorList>
    </citation>
    <scope>NUCLEOTIDE SEQUENCE [LARGE SCALE GENOMIC DNA]</scope>
    <source>
        <strain evidence="2">CGMCC 1.15772</strain>
    </source>
</reference>
<accession>A0ABW1YHZ8</accession>
<dbReference type="RefSeq" id="WP_380083519.1">
    <property type="nucleotide sequence ID" value="NZ_JBHSWD010000001.1"/>
</dbReference>
<dbReference type="EMBL" id="JBHSWD010000001">
    <property type="protein sequence ID" value="MFC6592489.1"/>
    <property type="molecule type" value="Genomic_DNA"/>
</dbReference>
<protein>
    <submittedName>
        <fullName evidence="1">Uncharacterized protein</fullName>
    </submittedName>
</protein>
<evidence type="ECO:0000313" key="2">
    <source>
        <dbReference type="Proteomes" id="UP001596297"/>
    </source>
</evidence>
<keyword evidence="2" id="KW-1185">Reference proteome</keyword>
<evidence type="ECO:0000313" key="1">
    <source>
        <dbReference type="EMBL" id="MFC6592489.1"/>
    </source>
</evidence>
<sequence length="48" mass="5362">MSWLFPADLARRSPLLPDIKAALDDLLAGRLGQQRAVQRHIQLAPLND</sequence>
<comment type="caution">
    <text evidence="1">The sequence shown here is derived from an EMBL/GenBank/DDBJ whole genome shotgun (WGS) entry which is preliminary data.</text>
</comment>
<gene>
    <name evidence="1" type="ORF">ACFP81_11115</name>
</gene>
<organism evidence="1 2">
    <name type="scientific">Deinococcus lacus</name>
    <dbReference type="NCBI Taxonomy" id="392561"/>
    <lineage>
        <taxon>Bacteria</taxon>
        <taxon>Thermotogati</taxon>
        <taxon>Deinococcota</taxon>
        <taxon>Deinococci</taxon>
        <taxon>Deinococcales</taxon>
        <taxon>Deinococcaceae</taxon>
        <taxon>Deinococcus</taxon>
    </lineage>
</organism>
<dbReference type="Proteomes" id="UP001596297">
    <property type="component" value="Unassembled WGS sequence"/>
</dbReference>